<protein>
    <submittedName>
        <fullName evidence="1">Uncharacterized protein</fullName>
    </submittedName>
</protein>
<proteinExistence type="predicted"/>
<evidence type="ECO:0000313" key="1">
    <source>
        <dbReference type="EMBL" id="KAG7296712.1"/>
    </source>
</evidence>
<accession>A0ABQ7PUR6</accession>
<evidence type="ECO:0000313" key="2">
    <source>
        <dbReference type="Proteomes" id="UP000823941"/>
    </source>
</evidence>
<keyword evidence="2" id="KW-1185">Reference proteome</keyword>
<dbReference type="EMBL" id="JAHIBW010000028">
    <property type="protein sequence ID" value="KAG7296712.1"/>
    <property type="molecule type" value="Genomic_DNA"/>
</dbReference>
<sequence>MDMDLIDLVDLEDVDILEDQREPRRGGENRLRLNPFLLDDEQFRYKYRFTKRFGQKIVDLLRDQLVQDPRGCPLSPELQVVCALRNWARHEVRKVYKKVIST</sequence>
<name>A0ABQ7PUR6_PLUXY</name>
<organism evidence="1 2">
    <name type="scientific">Plutella xylostella</name>
    <name type="common">Diamondback moth</name>
    <name type="synonym">Plutella maculipennis</name>
    <dbReference type="NCBI Taxonomy" id="51655"/>
    <lineage>
        <taxon>Eukaryota</taxon>
        <taxon>Metazoa</taxon>
        <taxon>Ecdysozoa</taxon>
        <taxon>Arthropoda</taxon>
        <taxon>Hexapoda</taxon>
        <taxon>Insecta</taxon>
        <taxon>Pterygota</taxon>
        <taxon>Neoptera</taxon>
        <taxon>Endopterygota</taxon>
        <taxon>Lepidoptera</taxon>
        <taxon>Glossata</taxon>
        <taxon>Ditrysia</taxon>
        <taxon>Yponomeutoidea</taxon>
        <taxon>Plutellidae</taxon>
        <taxon>Plutella</taxon>
    </lineage>
</organism>
<gene>
    <name evidence="1" type="ORF">JYU34_020593</name>
</gene>
<dbReference type="Proteomes" id="UP000823941">
    <property type="component" value="Chromosome 28"/>
</dbReference>
<comment type="caution">
    <text evidence="1">The sequence shown here is derived from an EMBL/GenBank/DDBJ whole genome shotgun (WGS) entry which is preliminary data.</text>
</comment>
<reference evidence="1 2" key="1">
    <citation type="submission" date="2021-06" db="EMBL/GenBank/DDBJ databases">
        <title>A haploid diamondback moth (Plutella xylostella L.) genome assembly resolves 31 chromosomes and identifies a diamide resistance mutation.</title>
        <authorList>
            <person name="Ward C.M."/>
            <person name="Perry K.D."/>
            <person name="Baker G."/>
            <person name="Powis K."/>
            <person name="Heckel D.G."/>
            <person name="Baxter S.W."/>
        </authorList>
    </citation>
    <scope>NUCLEOTIDE SEQUENCE [LARGE SCALE GENOMIC DNA]</scope>
    <source>
        <strain evidence="1 2">LV</strain>
        <tissue evidence="1">Single pupa</tissue>
    </source>
</reference>